<comment type="subunit">
    <text evidence="4">Part of the 50S ribosomal subunit.</text>
</comment>
<evidence type="ECO:0000256" key="6">
    <source>
        <dbReference type="SAM" id="MobiDB-lite"/>
    </source>
</evidence>
<dbReference type="Gene3D" id="3.100.10.10">
    <property type="match status" value="1"/>
</dbReference>
<dbReference type="GO" id="GO:0006412">
    <property type="term" value="P:translation"/>
    <property type="evidence" value="ECO:0007669"/>
    <property type="project" value="UniProtKB-UniRule"/>
</dbReference>
<accession>A0A0G0Z667</accession>
<evidence type="ECO:0000256" key="1">
    <source>
        <dbReference type="ARBA" id="ARBA00007320"/>
    </source>
</evidence>
<dbReference type="EMBL" id="LCDB01000013">
    <property type="protein sequence ID" value="KKS44165.1"/>
    <property type="molecule type" value="Genomic_DNA"/>
</dbReference>
<proteinExistence type="inferred from homology"/>
<evidence type="ECO:0000256" key="3">
    <source>
        <dbReference type="ARBA" id="ARBA00023274"/>
    </source>
</evidence>
<dbReference type="Proteomes" id="UP000033986">
    <property type="component" value="Unassembled WGS sequence"/>
</dbReference>
<dbReference type="AlphaFoldDB" id="A0A0G0Z667"/>
<keyword evidence="3 4" id="KW-0687">Ribonucleoprotein</keyword>
<dbReference type="PATRIC" id="fig|1618615.3.peg.405"/>
<protein>
    <recommendedName>
        <fullName evidence="4">Large ribosomal subunit protein uL15</fullName>
    </recommendedName>
</protein>
<evidence type="ECO:0000256" key="4">
    <source>
        <dbReference type="HAMAP-Rule" id="MF_01341"/>
    </source>
</evidence>
<feature type="compositionally biased region" description="Basic residues" evidence="6">
    <location>
        <begin position="1"/>
        <end position="23"/>
    </location>
</feature>
<name>A0A0G0Z667_9BACT</name>
<dbReference type="InterPro" id="IPR036227">
    <property type="entry name" value="Ribosomal_uL15/eL18_sf"/>
</dbReference>
<dbReference type="InterPro" id="IPR001196">
    <property type="entry name" value="Ribosomal_uL15_CS"/>
</dbReference>
<comment type="similarity">
    <text evidence="1 4 5">Belongs to the universal ribosomal protein uL15 family.</text>
</comment>
<evidence type="ECO:0000313" key="9">
    <source>
        <dbReference type="Proteomes" id="UP000033986"/>
    </source>
</evidence>
<dbReference type="GO" id="GO:0019843">
    <property type="term" value="F:rRNA binding"/>
    <property type="evidence" value="ECO:0007669"/>
    <property type="project" value="UniProtKB-UniRule"/>
</dbReference>
<dbReference type="SUPFAM" id="SSF52080">
    <property type="entry name" value="Ribosomal proteins L15p and L18e"/>
    <property type="match status" value="1"/>
</dbReference>
<evidence type="ECO:0000256" key="2">
    <source>
        <dbReference type="ARBA" id="ARBA00022980"/>
    </source>
</evidence>
<dbReference type="Pfam" id="PF00828">
    <property type="entry name" value="Ribosomal_L27A"/>
    <property type="match status" value="1"/>
</dbReference>
<comment type="caution">
    <text evidence="8">The sequence shown here is derived from an EMBL/GenBank/DDBJ whole genome shotgun (WGS) entry which is preliminary data.</text>
</comment>
<feature type="region of interest" description="Disordered" evidence="6">
    <location>
        <begin position="1"/>
        <end position="42"/>
    </location>
</feature>
<dbReference type="GO" id="GO:0003735">
    <property type="term" value="F:structural constituent of ribosome"/>
    <property type="evidence" value="ECO:0007669"/>
    <property type="project" value="InterPro"/>
</dbReference>
<dbReference type="InterPro" id="IPR030878">
    <property type="entry name" value="Ribosomal_uL15"/>
</dbReference>
<dbReference type="InterPro" id="IPR021131">
    <property type="entry name" value="Ribosomal_uL15/eL18"/>
</dbReference>
<evidence type="ECO:0000313" key="8">
    <source>
        <dbReference type="EMBL" id="KKS44165.1"/>
    </source>
</evidence>
<reference evidence="8 9" key="1">
    <citation type="journal article" date="2015" name="Nature">
        <title>rRNA introns, odd ribosomes, and small enigmatic genomes across a large radiation of phyla.</title>
        <authorList>
            <person name="Brown C.T."/>
            <person name="Hug L.A."/>
            <person name="Thomas B.C."/>
            <person name="Sharon I."/>
            <person name="Castelle C.J."/>
            <person name="Singh A."/>
            <person name="Wilkins M.J."/>
            <person name="Williams K.H."/>
            <person name="Banfield J.F."/>
        </authorList>
    </citation>
    <scope>NUCLEOTIDE SEQUENCE [LARGE SCALE GENOMIC DNA]</scope>
</reference>
<comment type="function">
    <text evidence="4">Binds to the 23S rRNA.</text>
</comment>
<keyword evidence="2 4" id="KW-0689">Ribosomal protein</keyword>
<evidence type="ECO:0000259" key="7">
    <source>
        <dbReference type="Pfam" id="PF00828"/>
    </source>
</evidence>
<keyword evidence="4" id="KW-0694">RNA-binding</keyword>
<dbReference type="PROSITE" id="PS00475">
    <property type="entry name" value="RIBOSOMAL_L15"/>
    <property type="match status" value="1"/>
</dbReference>
<dbReference type="HAMAP" id="MF_01341">
    <property type="entry name" value="Ribosomal_uL15"/>
    <property type="match status" value="1"/>
</dbReference>
<keyword evidence="4" id="KW-0699">rRNA-binding</keyword>
<organism evidence="8 9">
    <name type="scientific">Candidatus Azambacteria bacterium GW2011_GWB1_42_17</name>
    <dbReference type="NCBI Taxonomy" id="1618615"/>
    <lineage>
        <taxon>Bacteria</taxon>
        <taxon>Candidatus Azamiibacteriota</taxon>
    </lineage>
</organism>
<evidence type="ECO:0000256" key="5">
    <source>
        <dbReference type="RuleBase" id="RU003888"/>
    </source>
</evidence>
<dbReference type="GO" id="GO:0015934">
    <property type="term" value="C:large ribosomal subunit"/>
    <property type="evidence" value="ECO:0007669"/>
    <property type="project" value="InterPro"/>
</dbReference>
<sequence>MQLHNIKSKHRLKKSRRIARGGKRGGYSGRGIKGQKSRAGAKIRPAVRDTMMRMPKTRGRAKHAFKSLYEKPAIFNLVDINKRFKEGEVVSPETLNLSRVKILGKGEIGKKLIFKDVLLSKSARDKITKSGGAIR</sequence>
<gene>
    <name evidence="4" type="primary">rplO</name>
    <name evidence="8" type="ORF">UV07_C0013G0016</name>
</gene>
<feature type="domain" description="Large ribosomal subunit protein uL15/eL18" evidence="7">
    <location>
        <begin position="76"/>
        <end position="134"/>
    </location>
</feature>